<sequence>MVRLNFSAFGRSLTRHKYLWTILAFLILIGFVDPNSLWYRYRLYERNETLREDIRRYEQQYAADARTLYELHTDPAAVEKVARVHLFMKTDNEDVYVIEKEQ</sequence>
<keyword evidence="2" id="KW-0472">Membrane</keyword>
<evidence type="ECO:0000256" key="2">
    <source>
        <dbReference type="SAM" id="Phobius"/>
    </source>
</evidence>
<keyword evidence="2" id="KW-1133">Transmembrane helix</keyword>
<feature type="coiled-coil region" evidence="1">
    <location>
        <begin position="40"/>
        <end position="67"/>
    </location>
</feature>
<accession>A0A929WXR6</accession>
<dbReference type="Proteomes" id="UP000704068">
    <property type="component" value="Unassembled WGS sequence"/>
</dbReference>
<dbReference type="AlphaFoldDB" id="A0A929WXR6"/>
<evidence type="ECO:0000313" key="3">
    <source>
        <dbReference type="EMBL" id="MBF0970510.1"/>
    </source>
</evidence>
<dbReference type="RefSeq" id="WP_303763990.1">
    <property type="nucleotide sequence ID" value="NZ_JABZGR010000014.1"/>
</dbReference>
<comment type="caution">
    <text evidence="3">The sequence shown here is derived from an EMBL/GenBank/DDBJ whole genome shotgun (WGS) entry which is preliminary data.</text>
</comment>
<keyword evidence="2" id="KW-0812">Transmembrane</keyword>
<protein>
    <submittedName>
        <fullName evidence="3">Septum formation initiator family protein</fullName>
    </submittedName>
</protein>
<organism evidence="3 4">
    <name type="scientific">Alloprevotella tannerae</name>
    <dbReference type="NCBI Taxonomy" id="76122"/>
    <lineage>
        <taxon>Bacteria</taxon>
        <taxon>Pseudomonadati</taxon>
        <taxon>Bacteroidota</taxon>
        <taxon>Bacteroidia</taxon>
        <taxon>Bacteroidales</taxon>
        <taxon>Prevotellaceae</taxon>
        <taxon>Alloprevotella</taxon>
    </lineage>
</organism>
<name>A0A929WXR6_9BACT</name>
<reference evidence="3" key="1">
    <citation type="submission" date="2020-04" db="EMBL/GenBank/DDBJ databases">
        <title>Deep metagenomics examines the oral microbiome during advanced dental caries in children, revealing novel taxa and co-occurrences with host molecules.</title>
        <authorList>
            <person name="Baker J.L."/>
            <person name="Morton J.T."/>
            <person name="Dinis M."/>
            <person name="Alvarez R."/>
            <person name="Tran N.C."/>
            <person name="Knight R."/>
            <person name="Edlund A."/>
        </authorList>
    </citation>
    <scope>NUCLEOTIDE SEQUENCE</scope>
    <source>
        <strain evidence="3">JCVI_34_bin.1</strain>
    </source>
</reference>
<evidence type="ECO:0000313" key="4">
    <source>
        <dbReference type="Proteomes" id="UP000704068"/>
    </source>
</evidence>
<proteinExistence type="predicted"/>
<gene>
    <name evidence="3" type="ORF">HXK21_05660</name>
</gene>
<dbReference type="EMBL" id="JABZGR010000014">
    <property type="protein sequence ID" value="MBF0970510.1"/>
    <property type="molecule type" value="Genomic_DNA"/>
</dbReference>
<evidence type="ECO:0000256" key="1">
    <source>
        <dbReference type="SAM" id="Coils"/>
    </source>
</evidence>
<feature type="transmembrane region" description="Helical" evidence="2">
    <location>
        <begin position="20"/>
        <end position="41"/>
    </location>
</feature>
<keyword evidence="1" id="KW-0175">Coiled coil</keyword>